<dbReference type="AlphaFoldDB" id="A0A1M6Q7Q5"/>
<accession>A0A1M6Q7Q5</accession>
<dbReference type="OrthoDB" id="2052439at2"/>
<dbReference type="EMBL" id="FRAC01000009">
    <property type="protein sequence ID" value="SHK16188.1"/>
    <property type="molecule type" value="Genomic_DNA"/>
</dbReference>
<feature type="domain" description="Butirosin biosynthesis protein H N-terminal" evidence="1">
    <location>
        <begin position="17"/>
        <end position="150"/>
    </location>
</feature>
<name>A0A1M6Q7Q5_9FIRM</name>
<dbReference type="STRING" id="1121322.SAMN02745136_01897"/>
<organism evidence="2 3">
    <name type="scientific">Anaerocolumna jejuensis DSM 15929</name>
    <dbReference type="NCBI Taxonomy" id="1121322"/>
    <lineage>
        <taxon>Bacteria</taxon>
        <taxon>Bacillati</taxon>
        <taxon>Bacillota</taxon>
        <taxon>Clostridia</taxon>
        <taxon>Lachnospirales</taxon>
        <taxon>Lachnospiraceae</taxon>
        <taxon>Anaerocolumna</taxon>
    </lineage>
</organism>
<dbReference type="Pfam" id="PF14399">
    <property type="entry name" value="BtrH_N"/>
    <property type="match status" value="1"/>
</dbReference>
<reference evidence="2 3" key="1">
    <citation type="submission" date="2016-11" db="EMBL/GenBank/DDBJ databases">
        <authorList>
            <person name="Jaros S."/>
            <person name="Januszkiewicz K."/>
            <person name="Wedrychowicz H."/>
        </authorList>
    </citation>
    <scope>NUCLEOTIDE SEQUENCE [LARGE SCALE GENOMIC DNA]</scope>
    <source>
        <strain evidence="2 3">DSM 15929</strain>
    </source>
</reference>
<sequence length="349" mass="40425">MSKRLIEIKHHLCDGCCMWSGIEDIYVTKTGEEVPEAFFFALSSYGENIYLKFHDLPRPVMLSVCDGRTRKTYEKIKEELGLQYKISEGRTLEYAFKSVKSEIDNGRPVILGPLDMYHLPYLKMYHKVHIPMHYVLMAGYDEKCIFLYDCGRKDIQTLSYEELQKAWQIDKNEVGNKNGFIRFSLPDNLPGVFELAKACFKRKANEQLRIKPEFAGISALRKIAFDFPKWKEEMPQDVYRNALVGLTEFLGMVPKIPDRLLGIQSDTEDIPYKGNCDRFGKVLILLGDKYKWEDWVSAGDLFMQSGEVFEKITSYIVSYLCDGKETLELIPKLFSEIVDLEESAYKLLL</sequence>
<dbReference type="Gene3D" id="3.90.70.10">
    <property type="entry name" value="Cysteine proteinases"/>
    <property type="match status" value="1"/>
</dbReference>
<keyword evidence="3" id="KW-1185">Reference proteome</keyword>
<protein>
    <submittedName>
        <fullName evidence="2">Butirosin biosynthesis protein H, N-terminal</fullName>
    </submittedName>
</protein>
<proteinExistence type="predicted"/>
<dbReference type="InterPro" id="IPR026935">
    <property type="entry name" value="BtrH_N"/>
</dbReference>
<dbReference type="Proteomes" id="UP000184386">
    <property type="component" value="Unassembled WGS sequence"/>
</dbReference>
<evidence type="ECO:0000313" key="2">
    <source>
        <dbReference type="EMBL" id="SHK16188.1"/>
    </source>
</evidence>
<evidence type="ECO:0000313" key="3">
    <source>
        <dbReference type="Proteomes" id="UP000184386"/>
    </source>
</evidence>
<gene>
    <name evidence="2" type="ORF">SAMN02745136_01897</name>
</gene>
<dbReference type="RefSeq" id="WP_073275124.1">
    <property type="nucleotide sequence ID" value="NZ_FRAC01000009.1"/>
</dbReference>
<evidence type="ECO:0000259" key="1">
    <source>
        <dbReference type="Pfam" id="PF14399"/>
    </source>
</evidence>